<comment type="subcellular location">
    <subcellularLocation>
        <location evidence="1">Cell inner membrane</location>
        <topology evidence="1">Multi-pass membrane protein</topology>
    </subcellularLocation>
    <subcellularLocation>
        <location evidence="8">Cell membrane</location>
        <topology evidence="8">Multi-pass membrane protein</topology>
    </subcellularLocation>
</comment>
<proteinExistence type="inferred from homology"/>
<comment type="caution">
    <text evidence="10">The sequence shown here is derived from an EMBL/GenBank/DDBJ whole genome shotgun (WGS) entry which is preliminary data.</text>
</comment>
<dbReference type="InterPro" id="IPR035906">
    <property type="entry name" value="MetI-like_sf"/>
</dbReference>
<dbReference type="CDD" id="cd06261">
    <property type="entry name" value="TM_PBP2"/>
    <property type="match status" value="1"/>
</dbReference>
<organism evidence="10 11">
    <name type="scientific">Coralloluteibacterium thermophilum</name>
    <dbReference type="NCBI Taxonomy" id="2707049"/>
    <lineage>
        <taxon>Bacteria</taxon>
        <taxon>Pseudomonadati</taxon>
        <taxon>Pseudomonadota</taxon>
        <taxon>Gammaproteobacteria</taxon>
        <taxon>Lysobacterales</taxon>
        <taxon>Lysobacteraceae</taxon>
        <taxon>Coralloluteibacterium</taxon>
    </lineage>
</organism>
<sequence>MPRPPPPLVVACLATLGVLLVLVWIGPVLLGVDPHAPDWDALSLPPLADAAHPLGTDAIGRDVLARSLVGGRLSLGIGVLASAIALAIGMAWGAVAGYAGGAVERAMVRVLDVLSALPFLLIVILLLTLFERSLWLMLAAIGGYVWIDLARVVRAEAARLRETPFVLAARASGARFDQVLRWHLVPNLLPIALVYLGLILPQAILVESFLGFLGLSVDEPSASWGTLLAEGAQELDTAPWTLLVPAVFLTATLAAFQFLGDGLRDWLDVRGGGALRDAAATA</sequence>
<dbReference type="EMBL" id="JBHSGG010000030">
    <property type="protein sequence ID" value="MFC4728655.1"/>
    <property type="molecule type" value="Genomic_DNA"/>
</dbReference>
<keyword evidence="7 8" id="KW-0472">Membrane</keyword>
<keyword evidence="6 8" id="KW-1133">Transmembrane helix</keyword>
<dbReference type="Gene3D" id="1.10.3720.10">
    <property type="entry name" value="MetI-like"/>
    <property type="match status" value="1"/>
</dbReference>
<evidence type="ECO:0000256" key="3">
    <source>
        <dbReference type="ARBA" id="ARBA00022475"/>
    </source>
</evidence>
<evidence type="ECO:0000313" key="10">
    <source>
        <dbReference type="EMBL" id="MFC4728655.1"/>
    </source>
</evidence>
<feature type="transmembrane region" description="Helical" evidence="8">
    <location>
        <begin position="188"/>
        <end position="217"/>
    </location>
</feature>
<gene>
    <name evidence="10" type="ORF">ACFO3Q_10790</name>
</gene>
<accession>A0ABV9NME9</accession>
<keyword evidence="2 8" id="KW-0813">Transport</keyword>
<feature type="transmembrane region" description="Helical" evidence="8">
    <location>
        <begin position="134"/>
        <end position="153"/>
    </location>
</feature>
<evidence type="ECO:0000256" key="7">
    <source>
        <dbReference type="ARBA" id="ARBA00023136"/>
    </source>
</evidence>
<evidence type="ECO:0000256" key="4">
    <source>
        <dbReference type="ARBA" id="ARBA00022519"/>
    </source>
</evidence>
<feature type="transmembrane region" description="Helical" evidence="8">
    <location>
        <begin position="73"/>
        <end position="98"/>
    </location>
</feature>
<name>A0ABV9NME9_9GAMM</name>
<evidence type="ECO:0000256" key="5">
    <source>
        <dbReference type="ARBA" id="ARBA00022692"/>
    </source>
</evidence>
<dbReference type="PANTHER" id="PTHR43386:SF2">
    <property type="entry name" value="OLIGOPEPTIDE TRANSPORT SYSTEM PERMEASE PROTEIN OPPC"/>
    <property type="match status" value="1"/>
</dbReference>
<keyword evidence="11" id="KW-1185">Reference proteome</keyword>
<evidence type="ECO:0000313" key="11">
    <source>
        <dbReference type="Proteomes" id="UP001595892"/>
    </source>
</evidence>
<dbReference type="InterPro" id="IPR000515">
    <property type="entry name" value="MetI-like"/>
</dbReference>
<dbReference type="Proteomes" id="UP001595892">
    <property type="component" value="Unassembled WGS sequence"/>
</dbReference>
<comment type="similarity">
    <text evidence="8">Belongs to the binding-protein-dependent transport system permease family.</text>
</comment>
<reference evidence="11" key="1">
    <citation type="journal article" date="2019" name="Int. J. Syst. Evol. Microbiol.">
        <title>The Global Catalogue of Microorganisms (GCM) 10K type strain sequencing project: providing services to taxonomists for standard genome sequencing and annotation.</title>
        <authorList>
            <consortium name="The Broad Institute Genomics Platform"/>
            <consortium name="The Broad Institute Genome Sequencing Center for Infectious Disease"/>
            <person name="Wu L."/>
            <person name="Ma J."/>
        </authorList>
    </citation>
    <scope>NUCLEOTIDE SEQUENCE [LARGE SCALE GENOMIC DNA]</scope>
    <source>
        <strain evidence="11">CGMCC 1.13574</strain>
    </source>
</reference>
<dbReference type="InterPro" id="IPR050366">
    <property type="entry name" value="BP-dependent_transpt_permease"/>
</dbReference>
<keyword evidence="3" id="KW-1003">Cell membrane</keyword>
<evidence type="ECO:0000259" key="9">
    <source>
        <dbReference type="PROSITE" id="PS50928"/>
    </source>
</evidence>
<evidence type="ECO:0000256" key="8">
    <source>
        <dbReference type="RuleBase" id="RU363032"/>
    </source>
</evidence>
<dbReference type="RefSeq" id="WP_377004688.1">
    <property type="nucleotide sequence ID" value="NZ_JBHSGG010000030.1"/>
</dbReference>
<evidence type="ECO:0000256" key="1">
    <source>
        <dbReference type="ARBA" id="ARBA00004429"/>
    </source>
</evidence>
<keyword evidence="5 8" id="KW-0812">Transmembrane</keyword>
<feature type="transmembrane region" description="Helical" evidence="8">
    <location>
        <begin position="110"/>
        <end position="128"/>
    </location>
</feature>
<dbReference type="Pfam" id="PF00528">
    <property type="entry name" value="BPD_transp_1"/>
    <property type="match status" value="1"/>
</dbReference>
<feature type="transmembrane region" description="Helical" evidence="8">
    <location>
        <begin position="237"/>
        <end position="260"/>
    </location>
</feature>
<protein>
    <submittedName>
        <fullName evidence="10">ABC transporter permease</fullName>
    </submittedName>
</protein>
<evidence type="ECO:0000256" key="6">
    <source>
        <dbReference type="ARBA" id="ARBA00022989"/>
    </source>
</evidence>
<evidence type="ECO:0000256" key="2">
    <source>
        <dbReference type="ARBA" id="ARBA00022448"/>
    </source>
</evidence>
<feature type="domain" description="ABC transmembrane type-1" evidence="9">
    <location>
        <begin position="71"/>
        <end position="260"/>
    </location>
</feature>
<keyword evidence="4" id="KW-0997">Cell inner membrane</keyword>
<dbReference type="PROSITE" id="PS50928">
    <property type="entry name" value="ABC_TM1"/>
    <property type="match status" value="1"/>
</dbReference>
<dbReference type="PANTHER" id="PTHR43386">
    <property type="entry name" value="OLIGOPEPTIDE TRANSPORT SYSTEM PERMEASE PROTEIN APPC"/>
    <property type="match status" value="1"/>
</dbReference>
<dbReference type="SUPFAM" id="SSF161098">
    <property type="entry name" value="MetI-like"/>
    <property type="match status" value="1"/>
</dbReference>